<dbReference type="InterPro" id="IPR001807">
    <property type="entry name" value="ClC"/>
</dbReference>
<dbReference type="PRINTS" id="PR00762">
    <property type="entry name" value="CLCHANNEL"/>
</dbReference>
<dbReference type="GO" id="GO:0006879">
    <property type="term" value="P:intracellular iron ion homeostasis"/>
    <property type="evidence" value="ECO:0007669"/>
    <property type="project" value="TreeGrafter"/>
</dbReference>
<dbReference type="GO" id="GO:0006878">
    <property type="term" value="P:intracellular copper ion homeostasis"/>
    <property type="evidence" value="ECO:0007669"/>
    <property type="project" value="TreeGrafter"/>
</dbReference>
<feature type="transmembrane region" description="Helical" evidence="9">
    <location>
        <begin position="334"/>
        <end position="354"/>
    </location>
</feature>
<feature type="transmembrane region" description="Helical" evidence="9">
    <location>
        <begin position="496"/>
        <end position="521"/>
    </location>
</feature>
<evidence type="ECO:0000256" key="1">
    <source>
        <dbReference type="ARBA" id="ARBA00004141"/>
    </source>
</evidence>
<dbReference type="InterPro" id="IPR046342">
    <property type="entry name" value="CBS_dom_sf"/>
</dbReference>
<dbReference type="PROSITE" id="PS51371">
    <property type="entry name" value="CBS"/>
    <property type="match status" value="2"/>
</dbReference>
<evidence type="ECO:0000313" key="11">
    <source>
        <dbReference type="CGD" id="CAL0000171321"/>
    </source>
</evidence>
<evidence type="ECO:0000256" key="6">
    <source>
        <dbReference type="ARBA" id="ARBA00023136"/>
    </source>
</evidence>
<feature type="transmembrane region" description="Helical" evidence="9">
    <location>
        <begin position="449"/>
        <end position="475"/>
    </location>
</feature>
<dbReference type="SMART" id="SM00116">
    <property type="entry name" value="CBS"/>
    <property type="match status" value="2"/>
</dbReference>
<gene>
    <name evidence="11" type="ordered locus">Cd36_84300</name>
    <name evidence="12" type="ORF">CD36_84300</name>
</gene>
<keyword evidence="6 9" id="KW-0472">Membrane</keyword>
<dbReference type="Gene3D" id="1.10.3080.10">
    <property type="entry name" value="Clc chloride channel"/>
    <property type="match status" value="1"/>
</dbReference>
<feature type="domain" description="CBS" evidence="10">
    <location>
        <begin position="669"/>
        <end position="728"/>
    </location>
</feature>
<dbReference type="AlphaFoldDB" id="B9WE28"/>
<feature type="domain" description="CBS" evidence="10">
    <location>
        <begin position="582"/>
        <end position="646"/>
    </location>
</feature>
<dbReference type="InterPro" id="IPR014743">
    <property type="entry name" value="Cl-channel_core"/>
</dbReference>
<feature type="transmembrane region" description="Helical" evidence="9">
    <location>
        <begin position="89"/>
        <end position="109"/>
    </location>
</feature>
<proteinExistence type="inferred from homology"/>
<evidence type="ECO:0000256" key="9">
    <source>
        <dbReference type="RuleBase" id="RU361221"/>
    </source>
</evidence>
<keyword evidence="3 9" id="KW-0812">Transmembrane</keyword>
<dbReference type="HOGENOM" id="CLU_003181_2_2_1"/>
<dbReference type="Proteomes" id="UP000002605">
    <property type="component" value="Chromosome 3"/>
</dbReference>
<dbReference type="CGD" id="CAL0000171321">
    <property type="gene designation" value="Cd36_84300"/>
</dbReference>
<dbReference type="GO" id="GO:0005769">
    <property type="term" value="C:early endosome"/>
    <property type="evidence" value="ECO:0007669"/>
    <property type="project" value="TreeGrafter"/>
</dbReference>
<keyword evidence="13" id="KW-1185">Reference proteome</keyword>
<dbReference type="Gene3D" id="3.10.580.20">
    <property type="match status" value="1"/>
</dbReference>
<evidence type="ECO:0000256" key="4">
    <source>
        <dbReference type="ARBA" id="ARBA00022989"/>
    </source>
</evidence>
<feature type="transmembrane region" description="Helical" evidence="9">
    <location>
        <begin position="293"/>
        <end position="313"/>
    </location>
</feature>
<dbReference type="GO" id="GO:0005886">
    <property type="term" value="C:plasma membrane"/>
    <property type="evidence" value="ECO:0007669"/>
    <property type="project" value="TreeGrafter"/>
</dbReference>
<evidence type="ECO:0000313" key="13">
    <source>
        <dbReference type="Proteomes" id="UP000002605"/>
    </source>
</evidence>
<comment type="subcellular location">
    <subcellularLocation>
        <location evidence="1 9">Membrane</location>
        <topology evidence="1 9">Multi-pass membrane protein</topology>
    </subcellularLocation>
</comment>
<keyword evidence="5 9" id="KW-0406">Ion transport</keyword>
<dbReference type="Gene3D" id="3.90.1280.20">
    <property type="match status" value="1"/>
</dbReference>
<evidence type="ECO:0000313" key="12">
    <source>
        <dbReference type="EMBL" id="CAX42939.1"/>
    </source>
</evidence>
<feature type="transmembrane region" description="Helical" evidence="9">
    <location>
        <begin position="191"/>
        <end position="217"/>
    </location>
</feature>
<evidence type="ECO:0000256" key="8">
    <source>
        <dbReference type="PROSITE-ProRule" id="PRU00703"/>
    </source>
</evidence>
<dbReference type="GeneID" id="8047172"/>
<dbReference type="GO" id="GO:0005794">
    <property type="term" value="C:Golgi apparatus"/>
    <property type="evidence" value="ECO:0007669"/>
    <property type="project" value="TreeGrafter"/>
</dbReference>
<dbReference type="PANTHER" id="PTHR45711">
    <property type="entry name" value="CHLORIDE CHANNEL PROTEIN"/>
    <property type="match status" value="1"/>
</dbReference>
<keyword evidence="4 9" id="KW-1133">Transmembrane helix</keyword>
<dbReference type="CDD" id="cd03684">
    <property type="entry name" value="ClC_3_like"/>
    <property type="match status" value="1"/>
</dbReference>
<keyword evidence="2 9" id="KW-0813">Transport</keyword>
<dbReference type="VEuPathDB" id="FungiDB:CD36_84300"/>
<dbReference type="Pfam" id="PF00571">
    <property type="entry name" value="CBS"/>
    <property type="match status" value="1"/>
</dbReference>
<feature type="transmembrane region" description="Helical" evidence="9">
    <location>
        <begin position="527"/>
        <end position="544"/>
    </location>
</feature>
<dbReference type="EMBL" id="FM992690">
    <property type="protein sequence ID" value="CAX42939.1"/>
    <property type="molecule type" value="Genomic_DNA"/>
</dbReference>
<dbReference type="eggNOG" id="KOG0475">
    <property type="taxonomic scope" value="Eukaryota"/>
</dbReference>
<evidence type="ECO:0000256" key="3">
    <source>
        <dbReference type="ARBA" id="ARBA00022692"/>
    </source>
</evidence>
<name>B9WE28_CANDC</name>
<feature type="transmembrane region" description="Helical" evidence="9">
    <location>
        <begin position="152"/>
        <end position="170"/>
    </location>
</feature>
<dbReference type="OrthoDB" id="44789at2759"/>
<dbReference type="PANTHER" id="PTHR45711:SF9">
    <property type="entry name" value="ANION_PROTON EXCHANGE TRANSPORTER GEF1"/>
    <property type="match status" value="1"/>
</dbReference>
<evidence type="ECO:0000256" key="7">
    <source>
        <dbReference type="ARBA" id="ARBA00023214"/>
    </source>
</evidence>
<keyword evidence="8" id="KW-0129">CBS domain</keyword>
<accession>B9WE28</accession>
<dbReference type="Pfam" id="PF00654">
    <property type="entry name" value="Voltage_CLC"/>
    <property type="match status" value="1"/>
</dbReference>
<dbReference type="GO" id="GO:0005783">
    <property type="term" value="C:endoplasmic reticulum"/>
    <property type="evidence" value="ECO:0007669"/>
    <property type="project" value="TreeGrafter"/>
</dbReference>
<evidence type="ECO:0000259" key="10">
    <source>
        <dbReference type="PROSITE" id="PS51371"/>
    </source>
</evidence>
<dbReference type="SUPFAM" id="SSF54631">
    <property type="entry name" value="CBS-domain pair"/>
    <property type="match status" value="1"/>
</dbReference>
<evidence type="ECO:0000256" key="2">
    <source>
        <dbReference type="ARBA" id="ARBA00022448"/>
    </source>
</evidence>
<feature type="transmembrane region" description="Helical" evidence="9">
    <location>
        <begin position="374"/>
        <end position="391"/>
    </location>
</feature>
<feature type="transmembrane region" description="Helical" evidence="9">
    <location>
        <begin position="422"/>
        <end position="443"/>
    </location>
</feature>
<dbReference type="RefSeq" id="XP_002419345.1">
    <property type="nucleotide sequence ID" value="XM_002419300.1"/>
</dbReference>
<keyword evidence="7 9" id="KW-0868">Chloride</keyword>
<dbReference type="CDD" id="cd04591">
    <property type="entry name" value="CBS_pair_voltage-gated_CLC_euk_bac"/>
    <property type="match status" value="1"/>
</dbReference>
<dbReference type="InterPro" id="IPR000644">
    <property type="entry name" value="CBS_dom"/>
</dbReference>
<dbReference type="GO" id="GO:0000324">
    <property type="term" value="C:fungal-type vacuole"/>
    <property type="evidence" value="ECO:0007669"/>
    <property type="project" value="TreeGrafter"/>
</dbReference>
<sequence length="768" mass="85630">MTTYQPVEQSLLEDDLDLTLSSDLVRSRSTGSWINQDNIREVQRFNDFRTIDWVEDELDAQKKRVLKARHITSRGNNLKDKIISQVQNWVVLGIMGCSIGLIAGSLNIITSFLSNIRTGHCKRNFYLSESFCCWGEESDHCDNWVKWTSFEFINYIFYVLISLLFAYSAAKLVKFYAPSAAGSGISEIKCIVSGFVMDGFLGWPTLFIKSLGLPLAIGSGLSVGKEGPSVHYAVCVGNSIAKLITKYRKSASRAREFLTATAAAGVAVAFGSPMGGVLFSVEEISTVFQLNTIWKSYFCALIAVTTLAALNPFRTGQMVLFEVTYDTNWHYFEIPVYIILGIFGGLYGIIVSKFNIRVVAFRKKHLGNFAVREVLILTLFTASFSYFNQFLRLDMTETMQILFHECDKNFHHPICDSSNKKAGIIVSLLFATFARMLLTIVTYGCKVPAGIFVPSMAAGATFGRALGIIVDLVYANHKDSFVFRNCPKDGKCIIPGTYAFLGAAAGLCGITDLTVTVVIIMFELTGALRYIIPTMIVVAITKSINDKWGKGGIADQMIKFNGLPLIDSKEVFTFGTSVESAMSTVMVSLSTDLNDSITLKQLQTTLFKTRYRGFPIIKSSKDPKIIGYVSRHDLECILKKHANVNEDILCNFNEAESGEVDKVDFDGVINKSPLTVNFNTSLEYVLDIFAKLGARYLLVEKEGCLVGIITRKDVLRYEYTVHEHNRDNIQQAKHDAFDEKVWEFINVIGTSAKKNIGKLLHNDPNRYL</sequence>
<dbReference type="FunFam" id="1.10.3080.10:FF:000011">
    <property type="entry name" value="Chloride channel protein"/>
    <property type="match status" value="1"/>
</dbReference>
<organism evidence="12 13">
    <name type="scientific">Candida dubliniensis (strain CD36 / ATCC MYA-646 / CBS 7987 / NCPF 3949 / NRRL Y-17841)</name>
    <name type="common">Yeast</name>
    <dbReference type="NCBI Taxonomy" id="573826"/>
    <lineage>
        <taxon>Eukaryota</taxon>
        <taxon>Fungi</taxon>
        <taxon>Dikarya</taxon>
        <taxon>Ascomycota</taxon>
        <taxon>Saccharomycotina</taxon>
        <taxon>Pichiomycetes</taxon>
        <taxon>Debaryomycetaceae</taxon>
        <taxon>Candida/Lodderomyces clade</taxon>
        <taxon>Candida</taxon>
    </lineage>
</organism>
<protein>
    <recommendedName>
        <fullName evidence="9">Chloride channel protein</fullName>
    </recommendedName>
</protein>
<dbReference type="KEGG" id="cdu:CD36_84300"/>
<evidence type="ECO:0000256" key="5">
    <source>
        <dbReference type="ARBA" id="ARBA00023065"/>
    </source>
</evidence>
<feature type="transmembrane region" description="Helical" evidence="9">
    <location>
        <begin position="257"/>
        <end position="281"/>
    </location>
</feature>
<dbReference type="SUPFAM" id="SSF81340">
    <property type="entry name" value="Clc chloride channel"/>
    <property type="match status" value="1"/>
</dbReference>
<dbReference type="GO" id="GO:0005247">
    <property type="term" value="F:voltage-gated chloride channel activity"/>
    <property type="evidence" value="ECO:0007669"/>
    <property type="project" value="TreeGrafter"/>
</dbReference>
<comment type="similarity">
    <text evidence="9">Belongs to the chloride channel (TC 2.A.49) family.</text>
</comment>
<reference evidence="12 13" key="1">
    <citation type="journal article" date="2009" name="Genome Res.">
        <title>Comparative genomics of the fungal pathogens Candida dubliniensis and Candida albicans.</title>
        <authorList>
            <person name="Jackson A.P."/>
            <person name="Gamble J.A."/>
            <person name="Yeomans T."/>
            <person name="Moran G.P."/>
            <person name="Saunders D."/>
            <person name="Harris D."/>
            <person name="Aslett M."/>
            <person name="Barrell J.F."/>
            <person name="Butler G."/>
            <person name="Citiulo F."/>
            <person name="Coleman D.C."/>
            <person name="de Groot P.W.J."/>
            <person name="Goodwin T.J."/>
            <person name="Quail M.A."/>
            <person name="McQuillan J."/>
            <person name="Munro C.A."/>
            <person name="Pain A."/>
            <person name="Poulter R.T."/>
            <person name="Rajandream M.A."/>
            <person name="Renauld H."/>
            <person name="Spiering M.J."/>
            <person name="Tivey A."/>
            <person name="Gow N.A.R."/>
            <person name="Barrell B."/>
            <person name="Sullivan D.J."/>
            <person name="Berriman M."/>
        </authorList>
    </citation>
    <scope>NUCLEOTIDE SEQUENCE [LARGE SCALE GENOMIC DNA]</scope>
    <source>
        <strain evidence="13">CD36 / ATCC MYA-646 / CBS 7987 / NCPF 3949 / NRRL Y-17841</strain>
    </source>
</reference>